<dbReference type="Pfam" id="PF14497">
    <property type="entry name" value="GST_C_3"/>
    <property type="match status" value="1"/>
</dbReference>
<sequence length="242" mass="27397">MHISNIRYRLESSRAQRLLVLLEELNLEYEIKTYKRDKDALAPESLKNIHPLGKSPAIEIELPGQASFVLAESGAIFEYLCAHFGEHLIPAKGSEKVNGIESEGFRRNRYFMHYAEGSLMSLLLVAGVMLNIKKAPVPFFIKPITRMITSRIDEAFLNPSFETHFKFLEGQLETSPHGGSYLCGKEVTEADFLMMFAIELCTSWAGLTPVKFPKLCGYLDLMKTRESYKAAEKRVIGIEENL</sequence>
<gene>
    <name evidence="4" type="primary">GTT1_1</name>
    <name evidence="4" type="ORF">LCER1_G000862</name>
</gene>
<dbReference type="SUPFAM" id="SSF52833">
    <property type="entry name" value="Thioredoxin-like"/>
    <property type="match status" value="1"/>
</dbReference>
<comment type="caution">
    <text evidence="4">The sequence shown here is derived from an EMBL/GenBank/DDBJ whole genome shotgun (WGS) entry which is preliminary data.</text>
</comment>
<keyword evidence="5" id="KW-1185">Reference proteome</keyword>
<evidence type="ECO:0000256" key="1">
    <source>
        <dbReference type="ARBA" id="ARBA00007409"/>
    </source>
</evidence>
<keyword evidence="2" id="KW-0812">Transmembrane</keyword>
<proteinExistence type="inferred from homology"/>
<dbReference type="Gene3D" id="3.40.30.10">
    <property type="entry name" value="Glutaredoxin"/>
    <property type="match status" value="1"/>
</dbReference>
<dbReference type="Gene3D" id="1.20.1050.10">
    <property type="match status" value="1"/>
</dbReference>
<evidence type="ECO:0000313" key="4">
    <source>
        <dbReference type="EMBL" id="TVY58359.1"/>
    </source>
</evidence>
<dbReference type="Pfam" id="PF02798">
    <property type="entry name" value="GST_N"/>
    <property type="match status" value="1"/>
</dbReference>
<dbReference type="InterPro" id="IPR040079">
    <property type="entry name" value="Glutathione_S-Trfase"/>
</dbReference>
<dbReference type="PANTHER" id="PTHR44051:SF9">
    <property type="entry name" value="GLUTATHIONE S-TRANSFERASE 1"/>
    <property type="match status" value="1"/>
</dbReference>
<dbReference type="SUPFAM" id="SSF47616">
    <property type="entry name" value="GST C-terminal domain-like"/>
    <property type="match status" value="1"/>
</dbReference>
<dbReference type="SFLD" id="SFLDS00019">
    <property type="entry name" value="Glutathione_Transferase_(cytos"/>
    <property type="match status" value="1"/>
</dbReference>
<keyword evidence="2" id="KW-1133">Transmembrane helix</keyword>
<organism evidence="4 5">
    <name type="scientific">Lachnellula cervina</name>
    <dbReference type="NCBI Taxonomy" id="1316786"/>
    <lineage>
        <taxon>Eukaryota</taxon>
        <taxon>Fungi</taxon>
        <taxon>Dikarya</taxon>
        <taxon>Ascomycota</taxon>
        <taxon>Pezizomycotina</taxon>
        <taxon>Leotiomycetes</taxon>
        <taxon>Helotiales</taxon>
        <taxon>Lachnaceae</taxon>
        <taxon>Lachnellula</taxon>
    </lineage>
</organism>
<dbReference type="SFLD" id="SFLDG00358">
    <property type="entry name" value="Main_(cytGST)"/>
    <property type="match status" value="1"/>
</dbReference>
<dbReference type="PROSITE" id="PS50404">
    <property type="entry name" value="GST_NTER"/>
    <property type="match status" value="1"/>
</dbReference>
<dbReference type="InterPro" id="IPR036249">
    <property type="entry name" value="Thioredoxin-like_sf"/>
</dbReference>
<evidence type="ECO:0000256" key="2">
    <source>
        <dbReference type="SAM" id="Phobius"/>
    </source>
</evidence>
<keyword evidence="2" id="KW-0472">Membrane</keyword>
<dbReference type="InterPro" id="IPR036282">
    <property type="entry name" value="Glutathione-S-Trfase_C_sf"/>
</dbReference>
<protein>
    <submittedName>
        <fullName evidence="4">Glutathione S-transferase 1</fullName>
    </submittedName>
</protein>
<name>A0A7D8ZC28_9HELO</name>
<comment type="similarity">
    <text evidence="1">Belongs to the GST superfamily.</text>
</comment>
<evidence type="ECO:0000259" key="3">
    <source>
        <dbReference type="PROSITE" id="PS50404"/>
    </source>
</evidence>
<keyword evidence="4" id="KW-0808">Transferase</keyword>
<dbReference type="GO" id="GO:0016740">
    <property type="term" value="F:transferase activity"/>
    <property type="evidence" value="ECO:0007669"/>
    <property type="project" value="UniProtKB-KW"/>
</dbReference>
<dbReference type="AlphaFoldDB" id="A0A7D8ZC28"/>
<dbReference type="Proteomes" id="UP000481288">
    <property type="component" value="Unassembled WGS sequence"/>
</dbReference>
<feature type="domain" description="GST N-terminal" evidence="3">
    <location>
        <begin position="2"/>
        <end position="88"/>
    </location>
</feature>
<feature type="transmembrane region" description="Helical" evidence="2">
    <location>
        <begin position="111"/>
        <end position="132"/>
    </location>
</feature>
<evidence type="ECO:0000313" key="5">
    <source>
        <dbReference type="Proteomes" id="UP000481288"/>
    </source>
</evidence>
<dbReference type="PANTHER" id="PTHR44051">
    <property type="entry name" value="GLUTATHIONE S-TRANSFERASE-RELATED"/>
    <property type="match status" value="1"/>
</dbReference>
<dbReference type="InterPro" id="IPR004045">
    <property type="entry name" value="Glutathione_S-Trfase_N"/>
</dbReference>
<dbReference type="EMBL" id="QGMG01000044">
    <property type="protein sequence ID" value="TVY58359.1"/>
    <property type="molecule type" value="Genomic_DNA"/>
</dbReference>
<dbReference type="OrthoDB" id="2098326at2759"/>
<dbReference type="InterPro" id="IPR004046">
    <property type="entry name" value="GST_C"/>
</dbReference>
<accession>A0A7D8ZC28</accession>
<reference evidence="4 5" key="1">
    <citation type="submission" date="2018-05" db="EMBL/GenBank/DDBJ databases">
        <title>Whole genome sequencing for identification of molecular markers to develop diagnostic detection tools for the regulated plant pathogen Lachnellula willkommii.</title>
        <authorList>
            <person name="Giroux E."/>
            <person name="Bilodeau G."/>
        </authorList>
    </citation>
    <scope>NUCLEOTIDE SEQUENCE [LARGE SCALE GENOMIC DNA]</scope>
    <source>
        <strain evidence="4 5">CBS 625.97</strain>
    </source>
</reference>